<feature type="domain" description="Methyltransferase FkbM" evidence="1">
    <location>
        <begin position="35"/>
        <end position="207"/>
    </location>
</feature>
<dbReference type="PANTHER" id="PTHR36973:SF4">
    <property type="entry name" value="NODULATION PROTEIN"/>
    <property type="match status" value="1"/>
</dbReference>
<evidence type="ECO:0000259" key="1">
    <source>
        <dbReference type="Pfam" id="PF05050"/>
    </source>
</evidence>
<dbReference type="RefSeq" id="WP_185797056.1">
    <property type="nucleotide sequence ID" value="NZ_JACLQD010000002.1"/>
</dbReference>
<proteinExistence type="predicted"/>
<dbReference type="Proteomes" id="UP000555411">
    <property type="component" value="Unassembled WGS sequence"/>
</dbReference>
<comment type="caution">
    <text evidence="2">The sequence shown here is derived from an EMBL/GenBank/DDBJ whole genome shotgun (WGS) entry which is preliminary data.</text>
</comment>
<accession>A0A842I757</accession>
<dbReference type="GO" id="GO:0032259">
    <property type="term" value="P:methylation"/>
    <property type="evidence" value="ECO:0007669"/>
    <property type="project" value="UniProtKB-KW"/>
</dbReference>
<dbReference type="SUPFAM" id="SSF53335">
    <property type="entry name" value="S-adenosyl-L-methionine-dependent methyltransferases"/>
    <property type="match status" value="1"/>
</dbReference>
<reference evidence="2 3" key="1">
    <citation type="journal article" date="2017" name="Int. J. Syst. Evol. Microbiol.">
        <title>Gemmobacter straminiformis sp. nov., isolated from an artificial fountain.</title>
        <authorList>
            <person name="Kang J.Y."/>
            <person name="Kim M.J."/>
            <person name="Chun J."/>
            <person name="Son K.P."/>
            <person name="Jahng K.Y."/>
        </authorList>
    </citation>
    <scope>NUCLEOTIDE SEQUENCE [LARGE SCALE GENOMIC DNA]</scope>
    <source>
        <strain evidence="2 3">CAM-8</strain>
    </source>
</reference>
<protein>
    <submittedName>
        <fullName evidence="2">FkbM family methyltransferase</fullName>
    </submittedName>
</protein>
<evidence type="ECO:0000313" key="2">
    <source>
        <dbReference type="EMBL" id="MBC2835456.1"/>
    </source>
</evidence>
<gene>
    <name evidence="2" type="ORF">H7F16_08050</name>
</gene>
<evidence type="ECO:0000313" key="3">
    <source>
        <dbReference type="Proteomes" id="UP000555411"/>
    </source>
</evidence>
<dbReference type="Pfam" id="PF05050">
    <property type="entry name" value="Methyltransf_21"/>
    <property type="match status" value="1"/>
</dbReference>
<dbReference type="EMBL" id="JACLQD010000002">
    <property type="protein sequence ID" value="MBC2835456.1"/>
    <property type="molecule type" value="Genomic_DNA"/>
</dbReference>
<dbReference type="InterPro" id="IPR053188">
    <property type="entry name" value="FkbM_Methyltransferase"/>
</dbReference>
<dbReference type="InterPro" id="IPR006342">
    <property type="entry name" value="FkbM_mtfrase"/>
</dbReference>
<keyword evidence="3" id="KW-1185">Reference proteome</keyword>
<dbReference type="InterPro" id="IPR029063">
    <property type="entry name" value="SAM-dependent_MTases_sf"/>
</dbReference>
<dbReference type="NCBIfam" id="TIGR01444">
    <property type="entry name" value="fkbM_fam"/>
    <property type="match status" value="1"/>
</dbReference>
<keyword evidence="2" id="KW-0808">Transferase</keyword>
<organism evidence="2 3">
    <name type="scientific">Paragemmobacter straminiformis</name>
    <dbReference type="NCBI Taxonomy" id="2045119"/>
    <lineage>
        <taxon>Bacteria</taxon>
        <taxon>Pseudomonadati</taxon>
        <taxon>Pseudomonadota</taxon>
        <taxon>Alphaproteobacteria</taxon>
        <taxon>Rhodobacterales</taxon>
        <taxon>Paracoccaceae</taxon>
        <taxon>Paragemmobacter</taxon>
    </lineage>
</organism>
<dbReference type="AlphaFoldDB" id="A0A842I757"/>
<dbReference type="PANTHER" id="PTHR36973">
    <property type="entry name" value="SLL1456 PROTEIN-RELATED"/>
    <property type="match status" value="1"/>
</dbReference>
<sequence length="229" mass="25436">MLSAIVETTYNLFDQLHTRRLRRFYATKSFDAVIDVGSHKGEFINLVVAGRTPIYSFEPQSAVRDELKRNTADKNVIEYFDCAVSDRVGTVDFYLNSLSSTSSIKAPASGSPWIRFKTALLGGTLIKGKTTVAVQTLDTALANRIPAGARILLKIDVEGAEGEVLRGARNLFATHDITAVQIEQASYRIYSGSELDPVRILAEYGYDVEARFLFPLLNFSDIVFCKRQP</sequence>
<dbReference type="Gene3D" id="3.40.50.150">
    <property type="entry name" value="Vaccinia Virus protein VP39"/>
    <property type="match status" value="1"/>
</dbReference>
<keyword evidence="2" id="KW-0489">Methyltransferase</keyword>
<name>A0A842I757_9RHOB</name>
<dbReference type="GO" id="GO:0008171">
    <property type="term" value="F:O-methyltransferase activity"/>
    <property type="evidence" value="ECO:0007669"/>
    <property type="project" value="TreeGrafter"/>
</dbReference>